<evidence type="ECO:0000313" key="2">
    <source>
        <dbReference type="Proteomes" id="UP000829398"/>
    </source>
</evidence>
<sequence length="383" mass="44234">MINTEQQRSASGSSQSPRSPSSQPYLSVSVTDPVKLGNGVQAYISYRVITKTNFPEYQGPEKIVIRRYSDFVWLRDRLFEKYKGIFIPPLPEKSAVEKFRFSAEFIEMRRQGLDLFVNRIASHPELQQSEDLKTFLQADEETMERLRSQDTGYFKKKPADLMQIFKDVQSKVSDVVLGKEKPVEESNPEYEKLKHYIFELENHLAEAQKHAYRLVKRHRGDALGKAFSELGMKSEALSVKLQREAHQLLMNFEEPLKDYVRAVQSIKATIAERANAFRQQCELAETMKLKEINLDKLMLTRSDKVGEAEIEYKELKAESEDSTRRFETIVRLMNEEIVRFQEQKTLDMGIAFHNFSKGQARLASSIADAWRTLLPKLEACSSS</sequence>
<accession>A0ACB8K021</accession>
<comment type="caution">
    <text evidence="1">The sequence shown here is derived from an EMBL/GenBank/DDBJ whole genome shotgun (WGS) entry which is preliminary data.</text>
</comment>
<name>A0ACB8K021_CITSI</name>
<dbReference type="EMBL" id="CM039175">
    <property type="protein sequence ID" value="KAH9738110.1"/>
    <property type="molecule type" value="Genomic_DNA"/>
</dbReference>
<proteinExistence type="predicted"/>
<reference evidence="2" key="1">
    <citation type="journal article" date="2023" name="Hortic. Res.">
        <title>A chromosome-level phased genome enabling allele-level studies in sweet orange: a case study on citrus Huanglongbing tolerance.</title>
        <authorList>
            <person name="Wu B."/>
            <person name="Yu Q."/>
            <person name="Deng Z."/>
            <person name="Duan Y."/>
            <person name="Luo F."/>
            <person name="Gmitter F. Jr."/>
        </authorList>
    </citation>
    <scope>NUCLEOTIDE SEQUENCE [LARGE SCALE GENOMIC DNA]</scope>
    <source>
        <strain evidence="2">cv. Valencia</strain>
    </source>
</reference>
<gene>
    <name evidence="1" type="ORF">KPL71_018669</name>
</gene>
<organism evidence="1 2">
    <name type="scientific">Citrus sinensis</name>
    <name type="common">Sweet orange</name>
    <name type="synonym">Citrus aurantium var. sinensis</name>
    <dbReference type="NCBI Taxonomy" id="2711"/>
    <lineage>
        <taxon>Eukaryota</taxon>
        <taxon>Viridiplantae</taxon>
        <taxon>Streptophyta</taxon>
        <taxon>Embryophyta</taxon>
        <taxon>Tracheophyta</taxon>
        <taxon>Spermatophyta</taxon>
        <taxon>Magnoliopsida</taxon>
        <taxon>eudicotyledons</taxon>
        <taxon>Gunneridae</taxon>
        <taxon>Pentapetalae</taxon>
        <taxon>rosids</taxon>
        <taxon>malvids</taxon>
        <taxon>Sapindales</taxon>
        <taxon>Rutaceae</taxon>
        <taxon>Aurantioideae</taxon>
        <taxon>Citrus</taxon>
    </lineage>
</organism>
<keyword evidence="2" id="KW-1185">Reference proteome</keyword>
<protein>
    <submittedName>
        <fullName evidence="1">Sorting nexin 1</fullName>
    </submittedName>
</protein>
<evidence type="ECO:0000313" key="1">
    <source>
        <dbReference type="EMBL" id="KAH9738110.1"/>
    </source>
</evidence>
<dbReference type="Proteomes" id="UP000829398">
    <property type="component" value="Chromosome 6"/>
</dbReference>